<gene>
    <name evidence="2" type="ORF">AUMI_17960</name>
</gene>
<dbReference type="Proteomes" id="UP000243847">
    <property type="component" value="Chromosome sequence1"/>
</dbReference>
<dbReference type="AlphaFoldDB" id="A0A173LWV4"/>
<dbReference type="RefSeq" id="WP_197702047.1">
    <property type="nucleotide sequence ID" value="NZ_AP017457.1"/>
</dbReference>
<proteinExistence type="predicted"/>
<feature type="region of interest" description="Disordered" evidence="1">
    <location>
        <begin position="1"/>
        <end position="26"/>
    </location>
</feature>
<accession>A0A173LWV4</accession>
<dbReference type="SUPFAM" id="SSF53955">
    <property type="entry name" value="Lysozyme-like"/>
    <property type="match status" value="1"/>
</dbReference>
<reference evidence="2 3" key="1">
    <citation type="journal article" date="2016" name="Genome Announc.">
        <title>Complete Genome Sequence of Aurantimicrobium minutum Type Strain KNCT, a Planktonic Ultramicrobacterium Isolated from River Water.</title>
        <authorList>
            <person name="Nakai R."/>
            <person name="Fujisawa T."/>
            <person name="Nakamura Y."/>
            <person name="Nishide H."/>
            <person name="Uchiyama I."/>
            <person name="Baba T."/>
            <person name="Toyoda A."/>
            <person name="Fujiyama A."/>
            <person name="Naganuma T."/>
            <person name="Niki H."/>
        </authorList>
    </citation>
    <scope>NUCLEOTIDE SEQUENCE [LARGE SCALE GENOMIC DNA]</scope>
    <source>
        <strain evidence="2 3">KNC</strain>
    </source>
</reference>
<evidence type="ECO:0000256" key="1">
    <source>
        <dbReference type="SAM" id="MobiDB-lite"/>
    </source>
</evidence>
<dbReference type="KEGG" id="amin:AUMI_17960"/>
<evidence type="ECO:0000313" key="2">
    <source>
        <dbReference type="EMBL" id="BAU99338.1"/>
    </source>
</evidence>
<dbReference type="EMBL" id="AP017457">
    <property type="protein sequence ID" value="BAU99338.1"/>
    <property type="molecule type" value="Genomic_DNA"/>
</dbReference>
<name>A0A173LWV4_9MICO</name>
<dbReference type="InterPro" id="IPR023346">
    <property type="entry name" value="Lysozyme-like_dom_sf"/>
</dbReference>
<evidence type="ECO:0000313" key="3">
    <source>
        <dbReference type="Proteomes" id="UP000243847"/>
    </source>
</evidence>
<sequence>MGRHSEVTRASNRSVPRATGDSAASASSARRGFSLALPRFSGPQLFPSQRSFKLFSSAFLVTIGLLLVNVVDPYSGAVASPYYIPATIVAPDGQDIDVDGTYTTAAGRDGVSISARVAAKAASASAPAAGIPDPDTAQAIGLQAVLARGWGMEQFDCLVALWNRESHWNVYAHNKSSGAYGIPQSLPGEKMATVADDWQTNPATQIEWGLRYIQGRYGSPCGAWAHSEAVHWY</sequence>
<dbReference type="GeneID" id="80452791"/>
<organism evidence="2 3">
    <name type="scientific">Aurantimicrobium minutum</name>
    <dbReference type="NCBI Taxonomy" id="708131"/>
    <lineage>
        <taxon>Bacteria</taxon>
        <taxon>Bacillati</taxon>
        <taxon>Actinomycetota</taxon>
        <taxon>Actinomycetes</taxon>
        <taxon>Micrococcales</taxon>
        <taxon>Microbacteriaceae</taxon>
        <taxon>Aurantimicrobium</taxon>
    </lineage>
</organism>
<dbReference type="Gene3D" id="1.10.530.10">
    <property type="match status" value="1"/>
</dbReference>
<protein>
    <submittedName>
        <fullName evidence="2">Secreted protein</fullName>
    </submittedName>
</protein>